<protein>
    <submittedName>
        <fullName evidence="2">Alpha/beta hydrolase</fullName>
    </submittedName>
</protein>
<feature type="domain" description="AB hydrolase-1" evidence="1">
    <location>
        <begin position="27"/>
        <end position="258"/>
    </location>
</feature>
<gene>
    <name evidence="2" type="ORF">IC230_17850</name>
</gene>
<reference evidence="2" key="1">
    <citation type="submission" date="2020-09" db="EMBL/GenBank/DDBJ databases">
        <authorList>
            <person name="Kim M.K."/>
        </authorList>
    </citation>
    <scope>NUCLEOTIDE SEQUENCE</scope>
    <source>
        <strain evidence="2">BT704</strain>
    </source>
</reference>
<evidence type="ECO:0000313" key="2">
    <source>
        <dbReference type="EMBL" id="MBD2754773.1"/>
    </source>
</evidence>
<proteinExistence type="predicted"/>
<keyword evidence="3" id="KW-1185">Reference proteome</keyword>
<dbReference type="GO" id="GO:0016787">
    <property type="term" value="F:hydrolase activity"/>
    <property type="evidence" value="ECO:0007669"/>
    <property type="project" value="UniProtKB-KW"/>
</dbReference>
<dbReference type="InterPro" id="IPR050266">
    <property type="entry name" value="AB_hydrolase_sf"/>
</dbReference>
<dbReference type="SUPFAM" id="SSF53474">
    <property type="entry name" value="alpha/beta-Hydrolases"/>
    <property type="match status" value="1"/>
</dbReference>
<dbReference type="PRINTS" id="PR00111">
    <property type="entry name" value="ABHYDROLASE"/>
</dbReference>
<sequence>MPLPDVQLFPFEGHSVAYRKVGHGPATLLAFHGFGQTSQVYLPIEKHLGDRFTVFAIDLFFHGHSRYVGSQLLAKKDWYRIIQAFLLEQCIDRFSLMGFSLGGRFALTTADNFSDRIDQLILIAPDGITRSFWYELATGSKLGRRLFRYVLRHLPLLHGLGHILTQVGLLNRTVMRFVEISLSTFDQREQVYKSWTQFRRVQPNLDLVGKRLTTNEVRVYFFTGAFDRLVPGAYILPLTKKLRNYELTVLKTGHNRLIELATEQLVRTY</sequence>
<dbReference type="AlphaFoldDB" id="A0A927B3R7"/>
<dbReference type="EMBL" id="JACXAA010000006">
    <property type="protein sequence ID" value="MBD2754773.1"/>
    <property type="molecule type" value="Genomic_DNA"/>
</dbReference>
<accession>A0A927B3R7</accession>
<name>A0A927B3R7_9BACT</name>
<comment type="caution">
    <text evidence="2">The sequence shown here is derived from an EMBL/GenBank/DDBJ whole genome shotgun (WGS) entry which is preliminary data.</text>
</comment>
<organism evidence="2 3">
    <name type="scientific">Spirosoma validum</name>
    <dbReference type="NCBI Taxonomy" id="2771355"/>
    <lineage>
        <taxon>Bacteria</taxon>
        <taxon>Pseudomonadati</taxon>
        <taxon>Bacteroidota</taxon>
        <taxon>Cytophagia</taxon>
        <taxon>Cytophagales</taxon>
        <taxon>Cytophagaceae</taxon>
        <taxon>Spirosoma</taxon>
    </lineage>
</organism>
<dbReference type="Pfam" id="PF00561">
    <property type="entry name" value="Abhydrolase_1"/>
    <property type="match status" value="1"/>
</dbReference>
<dbReference type="RefSeq" id="WP_191040397.1">
    <property type="nucleotide sequence ID" value="NZ_JACXAA010000006.1"/>
</dbReference>
<dbReference type="PANTHER" id="PTHR43798">
    <property type="entry name" value="MONOACYLGLYCEROL LIPASE"/>
    <property type="match status" value="1"/>
</dbReference>
<dbReference type="InterPro" id="IPR029058">
    <property type="entry name" value="AB_hydrolase_fold"/>
</dbReference>
<dbReference type="Proteomes" id="UP000653797">
    <property type="component" value="Unassembled WGS sequence"/>
</dbReference>
<dbReference type="Gene3D" id="3.40.50.1820">
    <property type="entry name" value="alpha/beta hydrolase"/>
    <property type="match status" value="1"/>
</dbReference>
<keyword evidence="2" id="KW-0378">Hydrolase</keyword>
<evidence type="ECO:0000313" key="3">
    <source>
        <dbReference type="Proteomes" id="UP000653797"/>
    </source>
</evidence>
<evidence type="ECO:0000259" key="1">
    <source>
        <dbReference type="Pfam" id="PF00561"/>
    </source>
</evidence>
<dbReference type="InterPro" id="IPR000073">
    <property type="entry name" value="AB_hydrolase_1"/>
</dbReference>